<gene>
    <name evidence="1" type="ORF">Y036_1413</name>
</gene>
<dbReference type="EMBL" id="JQIM01000010">
    <property type="protein sequence ID" value="KGX06577.1"/>
    <property type="molecule type" value="Genomic_DNA"/>
</dbReference>
<name>A0AA40MD70_BURPE</name>
<organism evidence="1 2">
    <name type="scientific">Burkholderia pseudomallei</name>
    <name type="common">Pseudomonas pseudomallei</name>
    <dbReference type="NCBI Taxonomy" id="28450"/>
    <lineage>
        <taxon>Bacteria</taxon>
        <taxon>Pseudomonadati</taxon>
        <taxon>Pseudomonadota</taxon>
        <taxon>Betaproteobacteria</taxon>
        <taxon>Burkholderiales</taxon>
        <taxon>Burkholderiaceae</taxon>
        <taxon>Burkholderia</taxon>
        <taxon>pseudomallei group</taxon>
    </lineage>
</organism>
<dbReference type="Proteomes" id="UP000030475">
    <property type="component" value="Unassembled WGS sequence"/>
</dbReference>
<evidence type="ECO:0000313" key="1">
    <source>
        <dbReference type="EMBL" id="KGX06577.1"/>
    </source>
</evidence>
<evidence type="ECO:0000313" key="2">
    <source>
        <dbReference type="Proteomes" id="UP000030475"/>
    </source>
</evidence>
<protein>
    <submittedName>
        <fullName evidence="1">Uncharacterized protein</fullName>
    </submittedName>
</protein>
<proteinExistence type="predicted"/>
<comment type="caution">
    <text evidence="1">The sequence shown here is derived from an EMBL/GenBank/DDBJ whole genome shotgun (WGS) entry which is preliminary data.</text>
</comment>
<sequence>MGGIASFADAPSIRSVLEAHVGDGTLTLPADAFGAGPLCDMLRDYLPGTALVLTSVSLADDGDAVVASGTGGAAPFGELAVSARFSPAGASVGLTLTAVAEPGWTLSLAYRVWADSILDQLPVSAATLTLSSSAPASRRLRLEARFPLSGVWKTLGWLFVDAQALAFDAPVAIEHGVPVFGAEQALDGLWSFAVFKSLALSVRLASSPVEPLSAAGGPSWGAGVRFGLAARLPFPGVADGVPIFIDLTTPQSLIAIRADVTGVGKIALSALADAVNGADLGAQLPPASEYDPGTALALAQLDFTIDPLARKLASVDVLVGTGVDWPLAEHLRVTDITLAFSVTAPMERAARAVRASLRGAVRWAGGSLDFGASIPRATFFARLAPGARIGVAQVLDYFLPVKGIGGDLYVDELSMVTTPSPFSFSLQTAVCGAWTLDLGFVTAELQRASLGLDRPAGGAVAGTIDATAKIADIVFTGTWQLPGDLKLVGAFPDIDLDRLGRTLTGHGLPAGLAPISIVGARAIIETGARTAATRTRRAPRASGRAGAGRFYGFSLSASAKSGTTLLGSACFSVRKGPAGTGFIVGFAVPPAWSPASLFPSLGDLFGRLTFERAGLIVTTMKIEQIDLPNMTMPSLPKSVDKGVIAFMSLELRGDGIDLIARLFKRAVVLDLVAVIDVSAPVNSAIEASLPSFEINNAVTFKTLRLLFAPAQRKVQLTAALSLRVYAETVELRGDGTLTLSGSPALTLDVLIENWNEPFGIRGLRIDAFGLAIGVSAGVVDIGLLGRFTIGKGEDAFTLTALGSIIDFEAPGALGFGLKSAHRTLKITDLIRQFTDVDASDVPVLSDIGFRTLDFLVVTSPAGFTIGPETFAPGIRVSADVSIFEWDAYLDCAVNTGKGVYARGALSREIDFDGLFVIAAYDETSHEGPSFLIDTTAFTGASAIVRRDAGLGIHDLRASDLLAIKPATSPPAVQTGADTYLELSARVSLLGVIGQKMSITVSRETFDFKFGYRFLGLAETLTCSADFGKHAFAASLAVTFELHVDLPGLTISGHTVIPRTRIDGPGALLSGALSLALARPVTGGFALRLKFRHKGIDFDWSIDLTLADIGNALANLWQAIERWIERNAETVWKRVLASVEAFVAAIRAGLFSFGADLLGLARALVAAFDLAQSPKQLVWALYEIGYSFSEIAGALVKVIDVSYREAYNLIKSVIDQGCALTGADLALLPLPQVRLVVAAPPAGVRGAARLPAHTLLPAAALIELSGCAAGQRLLYHYYDHKDELDALFDRHPSLRPEVDIALRAAQAGGLGADRPVAAALIVLDRLQRVASPALAAAIDESRAMLAPLAGLGYAAFIDALRDDVEEDTA</sequence>
<reference evidence="1 2" key="1">
    <citation type="submission" date="2014-08" db="EMBL/GenBank/DDBJ databases">
        <authorList>
            <person name="Bunnell A."/>
            <person name="Chain P.S."/>
            <person name="Chertkov O."/>
            <person name="Currie B.J."/>
            <person name="Daligault H.E."/>
            <person name="Davenport K.W."/>
            <person name="Davis C."/>
            <person name="Gleasner C.D."/>
            <person name="Johnson S.L."/>
            <person name="Kaestli M."/>
            <person name="Koren S."/>
            <person name="Kunde Y.A."/>
            <person name="Mayo M."/>
            <person name="McMurry K.K."/>
            <person name="Price E.P."/>
            <person name="Reitenga K.G."/>
            <person name="Robison R."/>
            <person name="Rosovitz M.J."/>
            <person name="Sarovich D.S."/>
            <person name="Teshima H."/>
        </authorList>
    </citation>
    <scope>NUCLEOTIDE SEQUENCE [LARGE SCALE GENOMIC DNA]</scope>
    <source>
        <strain evidence="1 2">MSHR44</strain>
    </source>
</reference>
<accession>A0AA40MD70</accession>